<dbReference type="Gene3D" id="2.120.10.30">
    <property type="entry name" value="TolB, C-terminal domain"/>
    <property type="match status" value="1"/>
</dbReference>
<proteinExistence type="predicted"/>
<dbReference type="EMBL" id="JBHLZU010000020">
    <property type="protein sequence ID" value="MFB9907202.1"/>
    <property type="molecule type" value="Genomic_DNA"/>
</dbReference>
<name>A0ABV6A217_9PSEU</name>
<dbReference type="PANTHER" id="PTHR19328:SF13">
    <property type="entry name" value="HIPL1 PROTEIN"/>
    <property type="match status" value="1"/>
</dbReference>
<evidence type="ECO:0000313" key="2">
    <source>
        <dbReference type="EMBL" id="MFB9907202.1"/>
    </source>
</evidence>
<dbReference type="InterPro" id="IPR012938">
    <property type="entry name" value="Glc/Sorbosone_DH"/>
</dbReference>
<evidence type="ECO:0000259" key="1">
    <source>
        <dbReference type="Pfam" id="PF07995"/>
    </source>
</evidence>
<keyword evidence="3" id="KW-1185">Reference proteome</keyword>
<protein>
    <submittedName>
        <fullName evidence="2">PQQ-dependent sugar dehydrogenase</fullName>
    </submittedName>
</protein>
<comment type="caution">
    <text evidence="2">The sequence shown here is derived from an EMBL/GenBank/DDBJ whole genome shotgun (WGS) entry which is preliminary data.</text>
</comment>
<dbReference type="InterPro" id="IPR011041">
    <property type="entry name" value="Quinoprot_gluc/sorb_DH_b-prop"/>
</dbReference>
<accession>A0ABV6A217</accession>
<gene>
    <name evidence="2" type="ORF">ACFFQA_24975</name>
</gene>
<dbReference type="InterPro" id="IPR011042">
    <property type="entry name" value="6-blade_b-propeller_TolB-like"/>
</dbReference>
<sequence>MTGPFYRSPRTGDYAERWAFTAVVRGAGQHGRVTRRSGAVLAVLALVTGCSGQGSPQPQGNAPAAGKAPALKVEVVTAGLEHGWDVGFLPDGKALLTQRPGKLTLLSGTTPGAVATEVRADFSDLFAQSEGGLMSLLVHPSFATNRRFVTCQTTRADTRLVTWRLSEDGTSAERTGDLLTGIPVSSGRHSGCRMELAGDGSLLVGTGDAARADSAQDRGGLGGKVLRIDMETGGPAPGNPFAASANPRERLLWTFGHRNVQGLARRPGTDQVFSVEHGPDVDDEVNLVRAGGNYGWDPSRGGTVGGYDEDVPMTDLRRFPDAVTAKWSSGSPTEALCGAAFLSGPIWGDLDGTLAVTALKGSKLVLFSLDPEGAVRQVSTPAELNDTHGRLRAARLGPDGALYVTTSNGADDKLLRVSR</sequence>
<dbReference type="Proteomes" id="UP001589693">
    <property type="component" value="Unassembled WGS sequence"/>
</dbReference>
<dbReference type="PANTHER" id="PTHR19328">
    <property type="entry name" value="HEDGEHOG-INTERACTING PROTEIN"/>
    <property type="match status" value="1"/>
</dbReference>
<organism evidence="2 3">
    <name type="scientific">Allokutzneria oryzae</name>
    <dbReference type="NCBI Taxonomy" id="1378989"/>
    <lineage>
        <taxon>Bacteria</taxon>
        <taxon>Bacillati</taxon>
        <taxon>Actinomycetota</taxon>
        <taxon>Actinomycetes</taxon>
        <taxon>Pseudonocardiales</taxon>
        <taxon>Pseudonocardiaceae</taxon>
        <taxon>Allokutzneria</taxon>
    </lineage>
</organism>
<reference evidence="2 3" key="1">
    <citation type="submission" date="2024-09" db="EMBL/GenBank/DDBJ databases">
        <authorList>
            <person name="Sun Q."/>
            <person name="Mori K."/>
        </authorList>
    </citation>
    <scope>NUCLEOTIDE SEQUENCE [LARGE SCALE GENOMIC DNA]</scope>
    <source>
        <strain evidence="2 3">TBRC 7907</strain>
    </source>
</reference>
<dbReference type="SUPFAM" id="SSF50952">
    <property type="entry name" value="Soluble quinoprotein glucose dehydrogenase"/>
    <property type="match status" value="1"/>
</dbReference>
<dbReference type="RefSeq" id="WP_377857681.1">
    <property type="nucleotide sequence ID" value="NZ_JBHLZU010000020.1"/>
</dbReference>
<feature type="domain" description="Glucose/Sorbosone dehydrogenase" evidence="1">
    <location>
        <begin position="80"/>
        <end position="414"/>
    </location>
</feature>
<dbReference type="Pfam" id="PF07995">
    <property type="entry name" value="GSDH"/>
    <property type="match status" value="1"/>
</dbReference>
<evidence type="ECO:0000313" key="3">
    <source>
        <dbReference type="Proteomes" id="UP001589693"/>
    </source>
</evidence>